<keyword evidence="2" id="KW-1185">Reference proteome</keyword>
<evidence type="ECO:0000313" key="1">
    <source>
        <dbReference type="EMBL" id="CUH85620.1"/>
    </source>
</evidence>
<accession>A0A0P1GS65</accession>
<evidence type="ECO:0000313" key="2">
    <source>
        <dbReference type="Proteomes" id="UP000051681"/>
    </source>
</evidence>
<dbReference type="OrthoDB" id="7860885at2"/>
<dbReference type="STRING" id="340021.TM5383_02854"/>
<reference evidence="1 2" key="1">
    <citation type="submission" date="2015-09" db="EMBL/GenBank/DDBJ databases">
        <authorList>
            <consortium name="Swine Surveillance"/>
        </authorList>
    </citation>
    <scope>NUCLEOTIDE SEQUENCE [LARGE SCALE GENOMIC DNA]</scope>
    <source>
        <strain evidence="1 2">CECT 8383</strain>
    </source>
</reference>
<organism evidence="1 2">
    <name type="scientific">Thalassovita mediterranea</name>
    <dbReference type="NCBI Taxonomy" id="340021"/>
    <lineage>
        <taxon>Bacteria</taxon>
        <taxon>Pseudomonadati</taxon>
        <taxon>Pseudomonadota</taxon>
        <taxon>Alphaproteobacteria</taxon>
        <taxon>Rhodobacterales</taxon>
        <taxon>Roseobacteraceae</taxon>
        <taxon>Thalassovita</taxon>
    </lineage>
</organism>
<dbReference type="AlphaFoldDB" id="A0A0P1GS65"/>
<dbReference type="PROSITE" id="PS51257">
    <property type="entry name" value="PROKAR_LIPOPROTEIN"/>
    <property type="match status" value="1"/>
</dbReference>
<sequence length="133" mass="14345">MIRTALISLITVSTVAACQAQPDARVEAEAPRPVYKGVETRLLDGDLVSFVVAMQGGEGPRHVEDYAKCAAAQYTLIRGYSFARHVRTNVEQQGGLWRADAVYTISPDLPRGARTIDAETVVEACAENAIPTV</sequence>
<dbReference type="RefSeq" id="WP_143570231.1">
    <property type="nucleotide sequence ID" value="NZ_CYSF01000017.1"/>
</dbReference>
<dbReference type="EMBL" id="CYSF01000017">
    <property type="protein sequence ID" value="CUH85620.1"/>
    <property type="molecule type" value="Genomic_DNA"/>
</dbReference>
<gene>
    <name evidence="1" type="ORF">TM5383_02854</name>
</gene>
<evidence type="ECO:0008006" key="3">
    <source>
        <dbReference type="Google" id="ProtNLM"/>
    </source>
</evidence>
<name>A0A0P1GS65_9RHOB</name>
<protein>
    <recommendedName>
        <fullName evidence="3">Lipoprotein</fullName>
    </recommendedName>
</protein>
<proteinExistence type="predicted"/>
<dbReference type="Proteomes" id="UP000051681">
    <property type="component" value="Unassembled WGS sequence"/>
</dbReference>